<dbReference type="PANTHER" id="PTHR11586">
    <property type="entry name" value="TRNA-AMINOACYLATION COFACTOR ARC1 FAMILY MEMBER"/>
    <property type="match status" value="1"/>
</dbReference>
<protein>
    <submittedName>
        <fullName evidence="5">tRNA-binding protein</fullName>
    </submittedName>
</protein>
<dbReference type="Proteomes" id="UP000177602">
    <property type="component" value="Unassembled WGS sequence"/>
</dbReference>
<dbReference type="InterPro" id="IPR051270">
    <property type="entry name" value="Tyrosine-tRNA_ligase_regulator"/>
</dbReference>
<dbReference type="NCBIfam" id="NF007494">
    <property type="entry name" value="PRK10089.1-3"/>
    <property type="match status" value="1"/>
</dbReference>
<comment type="caution">
    <text evidence="5">The sequence shown here is derived from an EMBL/GenBank/DDBJ whole genome shotgun (WGS) entry which is preliminary data.</text>
</comment>
<accession>A0A1F6V1E8</accession>
<dbReference type="CDD" id="cd02798">
    <property type="entry name" value="tRNA_bind_CsaA"/>
    <property type="match status" value="1"/>
</dbReference>
<evidence type="ECO:0000313" key="6">
    <source>
        <dbReference type="Proteomes" id="UP000177602"/>
    </source>
</evidence>
<keyword evidence="2 3" id="KW-0694">RNA-binding</keyword>
<dbReference type="NCBIfam" id="TIGR02222">
    <property type="entry name" value="chap_CsaA"/>
    <property type="match status" value="1"/>
</dbReference>
<dbReference type="GO" id="GO:0000049">
    <property type="term" value="F:tRNA binding"/>
    <property type="evidence" value="ECO:0007669"/>
    <property type="project" value="UniProtKB-UniRule"/>
</dbReference>
<dbReference type="NCBIfam" id="NF007495">
    <property type="entry name" value="PRK10089.1-4"/>
    <property type="match status" value="1"/>
</dbReference>
<gene>
    <name evidence="5" type="ORF">A2818_00615</name>
</gene>
<keyword evidence="1 3" id="KW-0820">tRNA-binding</keyword>
<dbReference type="PROSITE" id="PS50886">
    <property type="entry name" value="TRBD"/>
    <property type="match status" value="1"/>
</dbReference>
<evidence type="ECO:0000256" key="1">
    <source>
        <dbReference type="ARBA" id="ARBA00022555"/>
    </source>
</evidence>
<dbReference type="Pfam" id="PF01588">
    <property type="entry name" value="tRNA_bind"/>
    <property type="match status" value="1"/>
</dbReference>
<name>A0A1F6V1E8_9BACT</name>
<feature type="domain" description="TRNA-binding" evidence="4">
    <location>
        <begin position="6"/>
        <end position="110"/>
    </location>
</feature>
<dbReference type="STRING" id="1801737.A2818_00615"/>
<sequence>MITYEDFEKVDIRAGEILEVEDFPEARKPMYKITADFGTEIGIKKSSGQFTQNYTKEELVGKMIIGVVNFPPKKIGPFSSEFLTLGLADEEDKIVLLMPTQKVPKGAKMC</sequence>
<dbReference type="InterPro" id="IPR012340">
    <property type="entry name" value="NA-bd_OB-fold"/>
</dbReference>
<dbReference type="FunFam" id="2.40.50.140:FF:000165">
    <property type="entry name" value="Chaperone CsaA"/>
    <property type="match status" value="1"/>
</dbReference>
<dbReference type="SUPFAM" id="SSF50249">
    <property type="entry name" value="Nucleic acid-binding proteins"/>
    <property type="match status" value="1"/>
</dbReference>
<evidence type="ECO:0000256" key="2">
    <source>
        <dbReference type="ARBA" id="ARBA00022884"/>
    </source>
</evidence>
<reference evidence="5 6" key="1">
    <citation type="journal article" date="2016" name="Nat. Commun.">
        <title>Thousands of microbial genomes shed light on interconnected biogeochemical processes in an aquifer system.</title>
        <authorList>
            <person name="Anantharaman K."/>
            <person name="Brown C.T."/>
            <person name="Hug L.A."/>
            <person name="Sharon I."/>
            <person name="Castelle C.J."/>
            <person name="Probst A.J."/>
            <person name="Thomas B.C."/>
            <person name="Singh A."/>
            <person name="Wilkins M.J."/>
            <person name="Karaoz U."/>
            <person name="Brodie E.L."/>
            <person name="Williams K.H."/>
            <person name="Hubbard S.S."/>
            <person name="Banfield J.F."/>
        </authorList>
    </citation>
    <scope>NUCLEOTIDE SEQUENCE [LARGE SCALE GENOMIC DNA]</scope>
</reference>
<evidence type="ECO:0000259" key="4">
    <source>
        <dbReference type="PROSITE" id="PS50886"/>
    </source>
</evidence>
<proteinExistence type="predicted"/>
<dbReference type="InterPro" id="IPR008231">
    <property type="entry name" value="CsaA"/>
</dbReference>
<dbReference type="InterPro" id="IPR002547">
    <property type="entry name" value="tRNA-bd_dom"/>
</dbReference>
<evidence type="ECO:0000256" key="3">
    <source>
        <dbReference type="PROSITE-ProRule" id="PRU00209"/>
    </source>
</evidence>
<dbReference type="PANTHER" id="PTHR11586:SF37">
    <property type="entry name" value="TRNA-BINDING DOMAIN-CONTAINING PROTEIN"/>
    <property type="match status" value="1"/>
</dbReference>
<dbReference type="Gene3D" id="2.40.50.140">
    <property type="entry name" value="Nucleic acid-binding proteins"/>
    <property type="match status" value="1"/>
</dbReference>
<dbReference type="AlphaFoldDB" id="A0A1F6V1E8"/>
<evidence type="ECO:0000313" key="5">
    <source>
        <dbReference type="EMBL" id="OGI63465.1"/>
    </source>
</evidence>
<dbReference type="EMBL" id="MFTN01000003">
    <property type="protein sequence ID" value="OGI63465.1"/>
    <property type="molecule type" value="Genomic_DNA"/>
</dbReference>
<organism evidence="5 6">
    <name type="scientific">Candidatus Nomurabacteria bacterium RIFCSPHIGHO2_01_FULL_40_12</name>
    <dbReference type="NCBI Taxonomy" id="1801737"/>
    <lineage>
        <taxon>Bacteria</taxon>
        <taxon>Candidatus Nomuraibacteriota</taxon>
    </lineage>
</organism>